<dbReference type="PANTHER" id="PTHR11207:SF0">
    <property type="entry name" value="RIBONUCLEASE 3"/>
    <property type="match status" value="1"/>
</dbReference>
<evidence type="ECO:0000256" key="4">
    <source>
        <dbReference type="ARBA" id="ARBA00011738"/>
    </source>
</evidence>
<dbReference type="Proteomes" id="UP000315252">
    <property type="component" value="Unassembled WGS sequence"/>
</dbReference>
<dbReference type="OrthoDB" id="9805026at2"/>
<dbReference type="EMBL" id="VHSH01000003">
    <property type="protein sequence ID" value="TQV80605.1"/>
    <property type="molecule type" value="Genomic_DNA"/>
</dbReference>
<dbReference type="PROSITE" id="PS00517">
    <property type="entry name" value="RNASE_3_1"/>
    <property type="match status" value="1"/>
</dbReference>
<keyword evidence="13 15" id="KW-0460">Magnesium</keyword>
<feature type="binding site" evidence="15">
    <location>
        <position position="159"/>
    </location>
    <ligand>
        <name>Mg(2+)</name>
        <dbReference type="ChEBI" id="CHEBI:18420"/>
    </ligand>
</feature>
<dbReference type="CDD" id="cd00593">
    <property type="entry name" value="RIBOc"/>
    <property type="match status" value="1"/>
</dbReference>
<evidence type="ECO:0000256" key="2">
    <source>
        <dbReference type="ARBA" id="ARBA00004496"/>
    </source>
</evidence>
<dbReference type="PROSITE" id="PS50142">
    <property type="entry name" value="RNASE_3_2"/>
    <property type="match status" value="1"/>
</dbReference>
<feature type="active site" evidence="15">
    <location>
        <position position="162"/>
    </location>
</feature>
<keyword evidence="7 15" id="KW-0507">mRNA processing</keyword>
<dbReference type="SMART" id="SM00358">
    <property type="entry name" value="DSRM"/>
    <property type="match status" value="1"/>
</dbReference>
<dbReference type="PROSITE" id="PS50137">
    <property type="entry name" value="DS_RBD"/>
    <property type="match status" value="1"/>
</dbReference>
<proteinExistence type="inferred from homology"/>
<feature type="binding site" evidence="15">
    <location>
        <position position="86"/>
    </location>
    <ligand>
        <name>Mg(2+)</name>
        <dbReference type="ChEBI" id="CHEBI:18420"/>
    </ligand>
</feature>
<dbReference type="GO" id="GO:0006397">
    <property type="term" value="P:mRNA processing"/>
    <property type="evidence" value="ECO:0007669"/>
    <property type="project" value="UniProtKB-UniRule"/>
</dbReference>
<evidence type="ECO:0000256" key="3">
    <source>
        <dbReference type="ARBA" id="ARBA00010183"/>
    </source>
</evidence>
<comment type="catalytic activity">
    <reaction evidence="1 15">
        <text>Endonucleolytic cleavage to 5'-phosphomonoester.</text>
        <dbReference type="EC" id="3.1.26.3"/>
    </reaction>
</comment>
<keyword evidence="8 15" id="KW-0819">tRNA processing</keyword>
<dbReference type="GO" id="GO:0008033">
    <property type="term" value="P:tRNA processing"/>
    <property type="evidence" value="ECO:0007669"/>
    <property type="project" value="UniProtKB-KW"/>
</dbReference>
<accession>A0A545TTQ7</accession>
<dbReference type="InterPro" id="IPR036389">
    <property type="entry name" value="RNase_III_sf"/>
</dbReference>
<dbReference type="AlphaFoldDB" id="A0A545TTQ7"/>
<evidence type="ECO:0000313" key="20">
    <source>
        <dbReference type="Proteomes" id="UP000315252"/>
    </source>
</evidence>
<feature type="domain" description="RNase III" evidence="18">
    <location>
        <begin position="44"/>
        <end position="173"/>
    </location>
</feature>
<evidence type="ECO:0000256" key="6">
    <source>
        <dbReference type="ARBA" id="ARBA00022552"/>
    </source>
</evidence>
<evidence type="ECO:0000256" key="15">
    <source>
        <dbReference type="HAMAP-Rule" id="MF_00104"/>
    </source>
</evidence>
<feature type="region of interest" description="Disordered" evidence="16">
    <location>
        <begin position="221"/>
        <end position="256"/>
    </location>
</feature>
<reference evidence="19 20" key="1">
    <citation type="submission" date="2019-06" db="EMBL/GenBank/DDBJ databases">
        <title>Whole genome sequence for Rhodospirillaceae sp. R148.</title>
        <authorList>
            <person name="Wang G."/>
        </authorList>
    </citation>
    <scope>NUCLEOTIDE SEQUENCE [LARGE SCALE GENOMIC DNA]</scope>
    <source>
        <strain evidence="19 20">R148</strain>
    </source>
</reference>
<name>A0A545TTQ7_9PROT</name>
<dbReference type="GO" id="GO:0010468">
    <property type="term" value="P:regulation of gene expression"/>
    <property type="evidence" value="ECO:0007669"/>
    <property type="project" value="TreeGrafter"/>
</dbReference>
<evidence type="ECO:0000259" key="18">
    <source>
        <dbReference type="PROSITE" id="PS50142"/>
    </source>
</evidence>
<keyword evidence="12 15" id="KW-0378">Hydrolase</keyword>
<comment type="caution">
    <text evidence="19">The sequence shown here is derived from an EMBL/GenBank/DDBJ whole genome shotgun (WGS) entry which is preliminary data.</text>
</comment>
<evidence type="ECO:0000256" key="16">
    <source>
        <dbReference type="SAM" id="MobiDB-lite"/>
    </source>
</evidence>
<comment type="subunit">
    <text evidence="4 15">Homodimer.</text>
</comment>
<dbReference type="Pfam" id="PF00035">
    <property type="entry name" value="dsrm"/>
    <property type="match status" value="1"/>
</dbReference>
<comment type="function">
    <text evidence="15">Digests double-stranded RNA. Involved in the processing of primary rRNA transcript to yield the immediate precursors to the large and small rRNAs (23S and 16S). Processes some mRNAs, and tRNAs when they are encoded in the rRNA operon. Processes pre-crRNA and tracrRNA of type II CRISPR loci if present in the organism.</text>
</comment>
<dbReference type="FunFam" id="1.10.1520.10:FF:000001">
    <property type="entry name" value="Ribonuclease 3"/>
    <property type="match status" value="1"/>
</dbReference>
<dbReference type="NCBIfam" id="TIGR02191">
    <property type="entry name" value="RNaseIII"/>
    <property type="match status" value="1"/>
</dbReference>
<dbReference type="CDD" id="cd10845">
    <property type="entry name" value="DSRM_RNAse_III_family"/>
    <property type="match status" value="1"/>
</dbReference>
<keyword evidence="5 15" id="KW-0963">Cytoplasm</keyword>
<dbReference type="GO" id="GO:0006364">
    <property type="term" value="P:rRNA processing"/>
    <property type="evidence" value="ECO:0007669"/>
    <property type="project" value="UniProtKB-UniRule"/>
</dbReference>
<evidence type="ECO:0000256" key="8">
    <source>
        <dbReference type="ARBA" id="ARBA00022694"/>
    </source>
</evidence>
<sequence>MESTDFAVSDDHKKDQKPHGSAPDSREREGLESENRNDRGGAPPEALAKTLSYVFQEPGLLKRALTHPSAAMKRKAGVADSYERLEFLGDRVLGLIVADMLLRRFPKESEGALARRHTALVRRETLADVAGDLEVNRYLRLAKGEDEAGERENPAILADACEAVIGALYLDGGLETARRVVETALEPYLNSAGKPPQDAKTGLQEWAQARGLPLPQYREVGREGPPHQPTFSIEVCVEGHPPERGEGRSKRISEQSAAQALLKRLKAGDQHDR</sequence>
<feature type="binding site" evidence="15">
    <location>
        <position position="162"/>
    </location>
    <ligand>
        <name>Mg(2+)</name>
        <dbReference type="ChEBI" id="CHEBI:18420"/>
    </ligand>
</feature>
<dbReference type="HAMAP" id="MF_00104">
    <property type="entry name" value="RNase_III"/>
    <property type="match status" value="1"/>
</dbReference>
<organism evidence="19 20">
    <name type="scientific">Denitrobaculum tricleocarpae</name>
    <dbReference type="NCBI Taxonomy" id="2591009"/>
    <lineage>
        <taxon>Bacteria</taxon>
        <taxon>Pseudomonadati</taxon>
        <taxon>Pseudomonadota</taxon>
        <taxon>Alphaproteobacteria</taxon>
        <taxon>Rhodospirillales</taxon>
        <taxon>Rhodospirillaceae</taxon>
        <taxon>Denitrobaculum</taxon>
    </lineage>
</organism>
<feature type="region of interest" description="Disordered" evidence="16">
    <location>
        <begin position="1"/>
        <end position="44"/>
    </location>
</feature>
<dbReference type="InterPro" id="IPR014720">
    <property type="entry name" value="dsRBD_dom"/>
</dbReference>
<dbReference type="InterPro" id="IPR011907">
    <property type="entry name" value="RNase_III"/>
</dbReference>
<dbReference type="InterPro" id="IPR000999">
    <property type="entry name" value="RNase_III_dom"/>
</dbReference>
<comment type="similarity">
    <text evidence="3">Belongs to the ribonuclease III family.</text>
</comment>
<keyword evidence="11 15" id="KW-0255">Endonuclease</keyword>
<protein>
    <recommendedName>
        <fullName evidence="15">Ribonuclease 3</fullName>
        <ecNumber evidence="15">3.1.26.3</ecNumber>
    </recommendedName>
    <alternativeName>
        <fullName evidence="15">Ribonuclease III</fullName>
        <shortName evidence="15">RNase III</shortName>
    </alternativeName>
</protein>
<keyword evidence="20" id="KW-1185">Reference proteome</keyword>
<comment type="subcellular location">
    <subcellularLocation>
        <location evidence="2 15">Cytoplasm</location>
    </subcellularLocation>
</comment>
<dbReference type="SUPFAM" id="SSF69065">
    <property type="entry name" value="RNase III domain-like"/>
    <property type="match status" value="1"/>
</dbReference>
<dbReference type="EC" id="3.1.26.3" evidence="15"/>
<feature type="domain" description="DRBM" evidence="17">
    <location>
        <begin position="198"/>
        <end position="267"/>
    </location>
</feature>
<dbReference type="GO" id="GO:0005737">
    <property type="term" value="C:cytoplasm"/>
    <property type="evidence" value="ECO:0007669"/>
    <property type="project" value="UniProtKB-SubCell"/>
</dbReference>
<dbReference type="GO" id="GO:0046872">
    <property type="term" value="F:metal ion binding"/>
    <property type="evidence" value="ECO:0007669"/>
    <property type="project" value="UniProtKB-KW"/>
</dbReference>
<feature type="compositionally biased region" description="Basic and acidic residues" evidence="16">
    <location>
        <begin position="9"/>
        <end position="39"/>
    </location>
</feature>
<keyword evidence="10 15" id="KW-0479">Metal-binding</keyword>
<feature type="compositionally biased region" description="Basic and acidic residues" evidence="16">
    <location>
        <begin position="240"/>
        <end position="253"/>
    </location>
</feature>
<keyword evidence="15" id="KW-0699">rRNA-binding</keyword>
<evidence type="ECO:0000256" key="5">
    <source>
        <dbReference type="ARBA" id="ARBA00022490"/>
    </source>
</evidence>
<evidence type="ECO:0000256" key="1">
    <source>
        <dbReference type="ARBA" id="ARBA00000109"/>
    </source>
</evidence>
<dbReference type="PANTHER" id="PTHR11207">
    <property type="entry name" value="RIBONUCLEASE III"/>
    <property type="match status" value="1"/>
</dbReference>
<gene>
    <name evidence="15 19" type="primary">rnc</name>
    <name evidence="19" type="ORF">FKG95_10570</name>
</gene>
<dbReference type="Gene3D" id="3.30.160.20">
    <property type="match status" value="1"/>
</dbReference>
<evidence type="ECO:0000256" key="12">
    <source>
        <dbReference type="ARBA" id="ARBA00022801"/>
    </source>
</evidence>
<dbReference type="GO" id="GO:0004525">
    <property type="term" value="F:ribonuclease III activity"/>
    <property type="evidence" value="ECO:0007669"/>
    <property type="project" value="UniProtKB-UniRule"/>
</dbReference>
<evidence type="ECO:0000256" key="7">
    <source>
        <dbReference type="ARBA" id="ARBA00022664"/>
    </source>
</evidence>
<keyword evidence="6 15" id="KW-0698">rRNA processing</keyword>
<feature type="active site" evidence="15">
    <location>
        <position position="90"/>
    </location>
</feature>
<dbReference type="SUPFAM" id="SSF54768">
    <property type="entry name" value="dsRNA-binding domain-like"/>
    <property type="match status" value="1"/>
</dbReference>
<keyword evidence="9 15" id="KW-0540">Nuclease</keyword>
<dbReference type="SMART" id="SM00535">
    <property type="entry name" value="RIBOc"/>
    <property type="match status" value="1"/>
</dbReference>
<evidence type="ECO:0000256" key="14">
    <source>
        <dbReference type="ARBA" id="ARBA00022884"/>
    </source>
</evidence>
<evidence type="ECO:0000259" key="17">
    <source>
        <dbReference type="PROSITE" id="PS50137"/>
    </source>
</evidence>
<dbReference type="Pfam" id="PF14622">
    <property type="entry name" value="Ribonucleas_3_3"/>
    <property type="match status" value="1"/>
</dbReference>
<comment type="cofactor">
    <cofactor evidence="15">
        <name>Mg(2+)</name>
        <dbReference type="ChEBI" id="CHEBI:18420"/>
    </cofactor>
</comment>
<dbReference type="GO" id="GO:0042802">
    <property type="term" value="F:identical protein binding"/>
    <property type="evidence" value="ECO:0007669"/>
    <property type="project" value="UniProtKB-ARBA"/>
</dbReference>
<evidence type="ECO:0000256" key="9">
    <source>
        <dbReference type="ARBA" id="ARBA00022722"/>
    </source>
</evidence>
<dbReference type="FunFam" id="3.30.160.20:FF:000003">
    <property type="entry name" value="Ribonuclease 3"/>
    <property type="match status" value="1"/>
</dbReference>
<dbReference type="GO" id="GO:0003725">
    <property type="term" value="F:double-stranded RNA binding"/>
    <property type="evidence" value="ECO:0007669"/>
    <property type="project" value="TreeGrafter"/>
</dbReference>
<evidence type="ECO:0000256" key="10">
    <source>
        <dbReference type="ARBA" id="ARBA00022723"/>
    </source>
</evidence>
<evidence type="ECO:0000313" key="19">
    <source>
        <dbReference type="EMBL" id="TQV80605.1"/>
    </source>
</evidence>
<dbReference type="RefSeq" id="WP_142896319.1">
    <property type="nucleotide sequence ID" value="NZ_ML660054.1"/>
</dbReference>
<evidence type="ECO:0000256" key="13">
    <source>
        <dbReference type="ARBA" id="ARBA00022842"/>
    </source>
</evidence>
<dbReference type="GO" id="GO:0019843">
    <property type="term" value="F:rRNA binding"/>
    <property type="evidence" value="ECO:0007669"/>
    <property type="project" value="UniProtKB-KW"/>
</dbReference>
<dbReference type="Gene3D" id="1.10.1520.10">
    <property type="entry name" value="Ribonuclease III domain"/>
    <property type="match status" value="1"/>
</dbReference>
<keyword evidence="14 15" id="KW-0694">RNA-binding</keyword>
<evidence type="ECO:0000256" key="11">
    <source>
        <dbReference type="ARBA" id="ARBA00022759"/>
    </source>
</evidence>